<sequence length="146" mass="18022">MSTKLLEEKLHAQLVNKMYEIQTFFDQIAQHKDLDSVKLQILEKKSYKAKQQHKNIVYIIIKFIMEYESLQIYFQKCHQNNTTYELIQNNQIKDYKRYNCQHQESLRFYINQKKYFICEFKYCRTLILQLNLKLLIQTRINKNHLF</sequence>
<dbReference type="AlphaFoldDB" id="A0A8S1Y2V5"/>
<proteinExistence type="predicted"/>
<evidence type="ECO:0000313" key="2">
    <source>
        <dbReference type="Proteomes" id="UP000689195"/>
    </source>
</evidence>
<organism evidence="1 2">
    <name type="scientific">Paramecium pentaurelia</name>
    <dbReference type="NCBI Taxonomy" id="43138"/>
    <lineage>
        <taxon>Eukaryota</taxon>
        <taxon>Sar</taxon>
        <taxon>Alveolata</taxon>
        <taxon>Ciliophora</taxon>
        <taxon>Intramacronucleata</taxon>
        <taxon>Oligohymenophorea</taxon>
        <taxon>Peniculida</taxon>
        <taxon>Parameciidae</taxon>
        <taxon>Paramecium</taxon>
    </lineage>
</organism>
<reference evidence="1" key="1">
    <citation type="submission" date="2021-01" db="EMBL/GenBank/DDBJ databases">
        <authorList>
            <consortium name="Genoscope - CEA"/>
            <person name="William W."/>
        </authorList>
    </citation>
    <scope>NUCLEOTIDE SEQUENCE</scope>
</reference>
<dbReference type="EMBL" id="CAJJDO010000146">
    <property type="protein sequence ID" value="CAD8207018.1"/>
    <property type="molecule type" value="Genomic_DNA"/>
</dbReference>
<accession>A0A8S1Y2V5</accession>
<gene>
    <name evidence="1" type="ORF">PPENT_87.1.T1460005</name>
</gene>
<comment type="caution">
    <text evidence="1">The sequence shown here is derived from an EMBL/GenBank/DDBJ whole genome shotgun (WGS) entry which is preliminary data.</text>
</comment>
<keyword evidence="2" id="KW-1185">Reference proteome</keyword>
<evidence type="ECO:0000313" key="1">
    <source>
        <dbReference type="EMBL" id="CAD8207018.1"/>
    </source>
</evidence>
<dbReference type="Proteomes" id="UP000689195">
    <property type="component" value="Unassembled WGS sequence"/>
</dbReference>
<protein>
    <submittedName>
        <fullName evidence="1">Uncharacterized protein</fullName>
    </submittedName>
</protein>
<name>A0A8S1Y2V5_9CILI</name>